<proteinExistence type="inferred from homology"/>
<dbReference type="CDD" id="cd00610">
    <property type="entry name" value="OAT_like"/>
    <property type="match status" value="1"/>
</dbReference>
<dbReference type="AlphaFoldDB" id="A0A097CS31"/>
<comment type="similarity">
    <text evidence="1 5">Belongs to the class-III pyridoxal-phosphate-dependent aminotransferase family.</text>
</comment>
<reference evidence="6" key="1">
    <citation type="journal article" date="2016" name="Appl. Microbiol. Biotechnol.">
        <title>Anti-MRSA and anti-TB metabolites from marine-derived Verrucosispora sp. MS100047.</title>
        <authorList>
            <person name="Huang P."/>
            <person name="Xie F."/>
            <person name="Ren B."/>
            <person name="Wang Q."/>
            <person name="Wang J."/>
            <person name="Wang Q."/>
            <person name="Abdel-Mageed W.M."/>
            <person name="Liu M."/>
            <person name="Han J."/>
            <person name="Oyeleye A."/>
            <person name="Shen J."/>
            <person name="Song F."/>
            <person name="Dai H."/>
            <person name="Liu X."/>
            <person name="Zhang L."/>
        </authorList>
    </citation>
    <scope>NUCLEOTIDE SEQUENCE</scope>
    <source>
        <strain evidence="6">MS100047</strain>
    </source>
</reference>
<protein>
    <submittedName>
        <fullName evidence="6">Aminotransferase class III</fullName>
    </submittedName>
</protein>
<evidence type="ECO:0000256" key="3">
    <source>
        <dbReference type="ARBA" id="ARBA00022679"/>
    </source>
</evidence>
<dbReference type="InterPro" id="IPR015422">
    <property type="entry name" value="PyrdxlP-dep_Trfase_small"/>
</dbReference>
<dbReference type="PIRSF" id="PIRSF000521">
    <property type="entry name" value="Transaminase_4ab_Lys_Orn"/>
    <property type="match status" value="1"/>
</dbReference>
<gene>
    <name evidence="6" type="ORF">VASRM7_202</name>
</gene>
<dbReference type="InterPro" id="IPR015424">
    <property type="entry name" value="PyrdxlP-dep_Trfase"/>
</dbReference>
<dbReference type="Pfam" id="PF00202">
    <property type="entry name" value="Aminotran_3"/>
    <property type="match status" value="1"/>
</dbReference>
<evidence type="ECO:0000256" key="5">
    <source>
        <dbReference type="RuleBase" id="RU003560"/>
    </source>
</evidence>
<dbReference type="InterPro" id="IPR005814">
    <property type="entry name" value="Aminotrans_3"/>
</dbReference>
<dbReference type="Gene3D" id="3.40.640.10">
    <property type="entry name" value="Type I PLP-dependent aspartate aminotransferase-like (Major domain)"/>
    <property type="match status" value="1"/>
</dbReference>
<evidence type="ECO:0000256" key="1">
    <source>
        <dbReference type="ARBA" id="ARBA00008954"/>
    </source>
</evidence>
<keyword evidence="3 6" id="KW-0808">Transferase</keyword>
<dbReference type="EMBL" id="KF826647">
    <property type="protein sequence ID" value="AIS85440.1"/>
    <property type="molecule type" value="Genomic_DNA"/>
</dbReference>
<name>A0A097CS31_9ACTN</name>
<keyword evidence="2 6" id="KW-0032">Aminotransferase</keyword>
<dbReference type="PANTHER" id="PTHR43094">
    <property type="entry name" value="AMINOTRANSFERASE"/>
    <property type="match status" value="1"/>
</dbReference>
<dbReference type="GO" id="GO:0008483">
    <property type="term" value="F:transaminase activity"/>
    <property type="evidence" value="ECO:0007669"/>
    <property type="project" value="UniProtKB-KW"/>
</dbReference>
<dbReference type="SUPFAM" id="SSF53383">
    <property type="entry name" value="PLP-dependent transferases"/>
    <property type="match status" value="1"/>
</dbReference>
<evidence type="ECO:0000256" key="4">
    <source>
        <dbReference type="ARBA" id="ARBA00022898"/>
    </source>
</evidence>
<organism evidence="6">
    <name type="scientific">Verrucosispora sp. MS100047</name>
    <dbReference type="NCBI Taxonomy" id="1410949"/>
    <lineage>
        <taxon>Bacteria</taxon>
        <taxon>Bacillati</taxon>
        <taxon>Actinomycetota</taxon>
        <taxon>Actinomycetes</taxon>
        <taxon>Micromonosporales</taxon>
        <taxon>Micromonosporaceae</taxon>
        <taxon>Micromonospora</taxon>
    </lineage>
</organism>
<accession>A0A097CS31</accession>
<dbReference type="GO" id="GO:0030170">
    <property type="term" value="F:pyridoxal phosphate binding"/>
    <property type="evidence" value="ECO:0007669"/>
    <property type="project" value="InterPro"/>
</dbReference>
<sequence>MTITPNKLAQPTIAGGATAAELADLDRRHLIRSMPNGAVTERVVIVRGEGCTVWDADDNELLDAAGGGVWHSPIGHGRRDMAEIAAAQMSRIEFFTSLYEFSNDQAIRLAARLAQLAPEGIERVAFSSGGSEAVETAIKAARLYHHRRGEPDRTWILARHYAFHGATYGSGTATGFPPMQFGVGPNLPHVEKLSPPYLYRADQLYPDQDPTDFLIAELEETIARIGAGNIAAMLGEPVMAGAGVLAPPADYWPRVREVLSRHGILLIADEVVTAPGRLGEWFMSDKLGMQPDMITMAKGIAGGYAPLGATLMRDEIADALLRDGGFFHGYTFQGHPVACALGLATLDIIEREDLLGNARRIAGWLRSGLAPAVDLPVVGDLRVEGTLAALELISEPVHRTPMGWDQVIAVAFEVRRAHGVIVRPYGSNLVLAPPLVLTEAEARRATAATVEVLRRLHPDGTLAPC</sequence>
<dbReference type="InterPro" id="IPR015421">
    <property type="entry name" value="PyrdxlP-dep_Trfase_major"/>
</dbReference>
<evidence type="ECO:0000256" key="2">
    <source>
        <dbReference type="ARBA" id="ARBA00022576"/>
    </source>
</evidence>
<dbReference type="PANTHER" id="PTHR43094:SF1">
    <property type="entry name" value="AMINOTRANSFERASE CLASS-III"/>
    <property type="match status" value="1"/>
</dbReference>
<keyword evidence="4 5" id="KW-0663">Pyridoxal phosphate</keyword>
<evidence type="ECO:0000313" key="6">
    <source>
        <dbReference type="EMBL" id="AIS85440.1"/>
    </source>
</evidence>
<dbReference type="FunFam" id="3.40.640.10:FF:000014">
    <property type="entry name" value="Adenosylmethionine-8-amino-7-oxononanoate aminotransferase, probable"/>
    <property type="match status" value="1"/>
</dbReference>
<dbReference type="Gene3D" id="3.90.1150.10">
    <property type="entry name" value="Aspartate Aminotransferase, domain 1"/>
    <property type="match status" value="1"/>
</dbReference>